<reference evidence="3 4" key="1">
    <citation type="submission" date="2018-07" db="EMBL/GenBank/DDBJ databases">
        <title>Parabacteroides acidifaciens nov. sp., isolated from human feces.</title>
        <authorList>
            <person name="Wang Y.J."/>
        </authorList>
    </citation>
    <scope>NUCLEOTIDE SEQUENCE [LARGE SCALE GENOMIC DNA]</scope>
    <source>
        <strain evidence="3 4">426-9</strain>
    </source>
</reference>
<keyword evidence="5" id="KW-1185">Reference proteome</keyword>
<evidence type="ECO:0000313" key="5">
    <source>
        <dbReference type="Proteomes" id="UP000629596"/>
    </source>
</evidence>
<dbReference type="RefSeq" id="WP_115500031.1">
    <property type="nucleotide sequence ID" value="NZ_JACRTI010000030.1"/>
</dbReference>
<dbReference type="GO" id="GO:0005524">
    <property type="term" value="F:ATP binding"/>
    <property type="evidence" value="ECO:0007669"/>
    <property type="project" value="UniProtKB-KW"/>
</dbReference>
<dbReference type="PANTHER" id="PTHR42990">
    <property type="entry name" value="ATPASE"/>
    <property type="match status" value="1"/>
</dbReference>
<keyword evidence="2" id="KW-0547">Nucleotide-binding</keyword>
<keyword evidence="2" id="KW-0067">ATP-binding</keyword>
<name>A0A3D8HD03_9BACT</name>
<dbReference type="AlphaFoldDB" id="A0A3D8HD03"/>
<gene>
    <name evidence="3" type="ORF">DWU89_12805</name>
    <name evidence="2" type="ORF">H8784_12490</name>
</gene>
<accession>A0A3D8HD03</accession>
<dbReference type="Proteomes" id="UP000256321">
    <property type="component" value="Unassembled WGS sequence"/>
</dbReference>
<dbReference type="PANTHER" id="PTHR42990:SF1">
    <property type="entry name" value="AAA+ ATPASE DOMAIN-CONTAINING PROTEIN"/>
    <property type="match status" value="1"/>
</dbReference>
<evidence type="ECO:0000259" key="1">
    <source>
        <dbReference type="Pfam" id="PF13173"/>
    </source>
</evidence>
<dbReference type="SUPFAM" id="SSF52540">
    <property type="entry name" value="P-loop containing nucleoside triphosphate hydrolases"/>
    <property type="match status" value="1"/>
</dbReference>
<protein>
    <submittedName>
        <fullName evidence="3">AAA family ATPase</fullName>
    </submittedName>
    <submittedName>
        <fullName evidence="2">ATP-binding protein</fullName>
    </submittedName>
</protein>
<evidence type="ECO:0000313" key="4">
    <source>
        <dbReference type="Proteomes" id="UP000256321"/>
    </source>
</evidence>
<dbReference type="EMBL" id="QREV01000030">
    <property type="protein sequence ID" value="RDU48771.1"/>
    <property type="molecule type" value="Genomic_DNA"/>
</dbReference>
<dbReference type="Pfam" id="PF13173">
    <property type="entry name" value="AAA_14"/>
    <property type="match status" value="1"/>
</dbReference>
<proteinExistence type="predicted"/>
<evidence type="ECO:0000313" key="3">
    <source>
        <dbReference type="EMBL" id="RDU48771.1"/>
    </source>
</evidence>
<dbReference type="InterPro" id="IPR041682">
    <property type="entry name" value="AAA_14"/>
</dbReference>
<dbReference type="Proteomes" id="UP000629596">
    <property type="component" value="Unassembled WGS sequence"/>
</dbReference>
<organism evidence="3 4">
    <name type="scientific">Parabacteroides acidifaciens</name>
    <dbReference type="NCBI Taxonomy" id="2290935"/>
    <lineage>
        <taxon>Bacteria</taxon>
        <taxon>Pseudomonadati</taxon>
        <taxon>Bacteroidota</taxon>
        <taxon>Bacteroidia</taxon>
        <taxon>Bacteroidales</taxon>
        <taxon>Tannerellaceae</taxon>
        <taxon>Parabacteroides</taxon>
    </lineage>
</organism>
<dbReference type="InterPro" id="IPR027417">
    <property type="entry name" value="P-loop_NTPase"/>
</dbReference>
<evidence type="ECO:0000313" key="2">
    <source>
        <dbReference type="EMBL" id="MBC8602528.1"/>
    </source>
</evidence>
<sequence>MDMYRLNHEQLLKGVNLGFQRYLSRQIKWDKRLIGIFGAKGVGKTTLLLQHIKSAYGDSDEALYLPLDNIWFQEQQMLPEIVKTFYEDGGRHLFLDSVHRYGDWERAIVHLYETYPEMQIVFAAPLLLEGDKAELPFAGKGDWYKLHTMSFREYLSYEGALDLKPVPLDELLLNHAEVTQQVMDEINVVPIFRNYLEHGCYPFYWEDPDAFIFRLQDMVRDSVDIDLVSVHPMNFGMFRKMKQLLVQLGKEAPEVPRMQALSSKYELDNTRVHKLLDYAEEIGVLRLLQATKEEGGLSRAYRSFTANTNLMASLFREMERVYLGETFFVDQMSNCGTVELLQNGDYRVNDKYTFMIGDPLMDYDRIKDVENAFAAIHGQPKSVGNKIPIWALGLCY</sequence>
<reference evidence="2 5" key="2">
    <citation type="submission" date="2020-08" db="EMBL/GenBank/DDBJ databases">
        <title>Genome public.</title>
        <authorList>
            <person name="Liu C."/>
            <person name="Sun Q."/>
        </authorList>
    </citation>
    <scope>NUCLEOTIDE SEQUENCE [LARGE SCALE GENOMIC DNA]</scope>
    <source>
        <strain evidence="2 5">426_9</strain>
    </source>
</reference>
<feature type="domain" description="AAA" evidence="1">
    <location>
        <begin position="31"/>
        <end position="155"/>
    </location>
</feature>
<comment type="caution">
    <text evidence="3">The sequence shown here is derived from an EMBL/GenBank/DDBJ whole genome shotgun (WGS) entry which is preliminary data.</text>
</comment>
<dbReference type="EMBL" id="JACRTI010000030">
    <property type="protein sequence ID" value="MBC8602528.1"/>
    <property type="molecule type" value="Genomic_DNA"/>
</dbReference>